<evidence type="ECO:0000313" key="12">
    <source>
        <dbReference type="Proteomes" id="UP000505355"/>
    </source>
</evidence>
<dbReference type="Gene3D" id="2.170.130.10">
    <property type="entry name" value="TonB-dependent receptor, plug domain"/>
    <property type="match status" value="1"/>
</dbReference>
<keyword evidence="5 7" id="KW-0472">Membrane</keyword>
<evidence type="ECO:0000256" key="6">
    <source>
        <dbReference type="ARBA" id="ARBA00023237"/>
    </source>
</evidence>
<dbReference type="GO" id="GO:0009279">
    <property type="term" value="C:cell outer membrane"/>
    <property type="evidence" value="ECO:0007669"/>
    <property type="project" value="UniProtKB-SubCell"/>
</dbReference>
<evidence type="ECO:0000259" key="10">
    <source>
        <dbReference type="Pfam" id="PF07715"/>
    </source>
</evidence>
<dbReference type="Gene3D" id="2.60.40.1120">
    <property type="entry name" value="Carboxypeptidase-like, regulatory domain"/>
    <property type="match status" value="1"/>
</dbReference>
<evidence type="ECO:0000256" key="1">
    <source>
        <dbReference type="ARBA" id="ARBA00004571"/>
    </source>
</evidence>
<feature type="chain" id="PRO_5028891498" evidence="8">
    <location>
        <begin position="22"/>
        <end position="1096"/>
    </location>
</feature>
<dbReference type="Pfam" id="PF07660">
    <property type="entry name" value="STN"/>
    <property type="match status" value="1"/>
</dbReference>
<evidence type="ECO:0000256" key="5">
    <source>
        <dbReference type="ARBA" id="ARBA00023136"/>
    </source>
</evidence>
<dbReference type="Pfam" id="PF13715">
    <property type="entry name" value="CarbopepD_reg_2"/>
    <property type="match status" value="1"/>
</dbReference>
<gene>
    <name evidence="11" type="ORF">HQ865_13190</name>
</gene>
<feature type="domain" description="TonB-dependent receptor plug" evidence="10">
    <location>
        <begin position="208"/>
        <end position="335"/>
    </location>
</feature>
<reference evidence="11 12" key="1">
    <citation type="submission" date="2020-05" db="EMBL/GenBank/DDBJ databases">
        <title>Mucilaginibacter mali sp. nov.</title>
        <authorList>
            <person name="Kim H.S."/>
            <person name="Lee K.C."/>
            <person name="Suh M.K."/>
            <person name="Kim J.-S."/>
            <person name="Han K.-I."/>
            <person name="Eom M.K."/>
            <person name="Shin Y.K."/>
            <person name="Lee J.-S."/>
        </authorList>
    </citation>
    <scope>NUCLEOTIDE SEQUENCE [LARGE SCALE GENOMIC DNA]</scope>
    <source>
        <strain evidence="11 12">G2-14</strain>
    </source>
</reference>
<name>A0A7D4Q439_9SPHI</name>
<dbReference type="PROSITE" id="PS52016">
    <property type="entry name" value="TONB_DEPENDENT_REC_3"/>
    <property type="match status" value="1"/>
</dbReference>
<comment type="similarity">
    <text evidence="7">Belongs to the TonB-dependent receptor family.</text>
</comment>
<feature type="domain" description="Secretin/TonB short N-terminal" evidence="9">
    <location>
        <begin position="46"/>
        <end position="96"/>
    </location>
</feature>
<protein>
    <submittedName>
        <fullName evidence="11">SusC/RagA family TonB-linked outer membrane protein</fullName>
    </submittedName>
</protein>
<evidence type="ECO:0000256" key="8">
    <source>
        <dbReference type="SAM" id="SignalP"/>
    </source>
</evidence>
<dbReference type="InterPro" id="IPR039426">
    <property type="entry name" value="TonB-dep_rcpt-like"/>
</dbReference>
<dbReference type="InterPro" id="IPR008969">
    <property type="entry name" value="CarboxyPept-like_regulatory"/>
</dbReference>
<evidence type="ECO:0000256" key="7">
    <source>
        <dbReference type="PROSITE-ProRule" id="PRU01360"/>
    </source>
</evidence>
<dbReference type="Pfam" id="PF07715">
    <property type="entry name" value="Plug"/>
    <property type="match status" value="1"/>
</dbReference>
<keyword evidence="12" id="KW-1185">Reference proteome</keyword>
<dbReference type="SUPFAM" id="SSF49464">
    <property type="entry name" value="Carboxypeptidase regulatory domain-like"/>
    <property type="match status" value="1"/>
</dbReference>
<keyword evidence="6 7" id="KW-0998">Cell outer membrane</keyword>
<keyword evidence="4 7" id="KW-0812">Transmembrane</keyword>
<dbReference type="InterPro" id="IPR037066">
    <property type="entry name" value="Plug_dom_sf"/>
</dbReference>
<sequence length="1096" mass="119291">MKITVLLMVAVILHVSASTLAQKVTLSVKNAPLVDVFNKINSQTGYDFLFTTSIIKNANPVTLSANNEELNEVLQKIFAGQSLDFSIENKSVVVSVKPIPVILNTGVVKAAPVLISGKVVDEKGNTIPGATIRLKGSNNAWTTNAQGQFTVVVLDPKSILIFSFVGYQAKEVAVADLKNPATIVLKEAVGSLDEVQVLAYGTTTKKLNTGNVITVTSEEIEKHPVSNVLQALQNQVPGLFIQQNTGNIGGAFSTQIRSGSSIVGSNPLFIVDGVQYPAGQSLQFLNALTNSATSNPTNMFGNALNYLNPADIESVSILKDADATALYGSRGAYGVIIITTKKGKPGDASLTINGTDGVTVVGKLPPLLNTDQYLEIRREAFKNDGVTPGPADLDLNGTWPTDRYTDWRKYYLGSSGQDQKLNLTYKGGTELSSYLMSGSLHNQRSIQKGKGGQIDGDMRFDLNSTSKNKKFFIDMTATYALSRNNAIPYDFILALTQAPNAPVPILPDGSLDWSLGTNPAAAINALYLNTNNNFLSNLTLRYNITKDLAFNAVFGYTLNTNKEFRAQPTSYFAPSATVATQATSTINTFNNRATSIDPNITYNHLFFNKLTAESRVGFTAQDGNNYVLRTTGTNFNSDQLLVSPTSASGAVVSTYANTPTRYLGAFIYGRFNWDSKYILSLNGRRDGSTAFGPAHRFGNFGSVAGAWILSEESWMKKISNVVNFAKIRASYGTTGGDQIGSYGYLNTFGITGTPYAGSIGFTPSRIANPDLHWESKKSEEIGTTLQFLKGRIEVDGSYYRSWTTDPLYLTAISSVTGFTSVTSNTPDAKLLTWGYEASLSTTNIRTRNFKWSTFINITMPHSKLLSFPGLDNLNSVNLTNINLRLGKPVTGTLLYNYAGVNPQTGNYSFINAQGVKGDFTALQMNSVTDRTEFIDRAPRYYGSFNNDFTYKNLSLGFSFIFTSRMGPTLESTQILLPGQFNVNPIANALNRWQKPGDITDEPKVSQSFLGILSKNVYSSSTGAWVNTTYARLQNLNMSYNFTGKWLAKAGIKQLSMFVRGENLFTISKYKDLDPENLNNNSLGPLRVFTGGLNITL</sequence>
<dbReference type="InterPro" id="IPR023997">
    <property type="entry name" value="TonB-dep_OMP_SusC/RagA_CS"/>
</dbReference>
<evidence type="ECO:0000313" key="11">
    <source>
        <dbReference type="EMBL" id="QKJ30667.1"/>
    </source>
</evidence>
<dbReference type="AlphaFoldDB" id="A0A7D4Q439"/>
<keyword evidence="8" id="KW-0732">Signal</keyword>
<evidence type="ECO:0000256" key="2">
    <source>
        <dbReference type="ARBA" id="ARBA00022448"/>
    </source>
</evidence>
<evidence type="ECO:0000256" key="3">
    <source>
        <dbReference type="ARBA" id="ARBA00022452"/>
    </source>
</evidence>
<accession>A0A7D4Q439</accession>
<dbReference type="SUPFAM" id="SSF56935">
    <property type="entry name" value="Porins"/>
    <property type="match status" value="1"/>
</dbReference>
<dbReference type="InterPro" id="IPR036942">
    <property type="entry name" value="Beta-barrel_TonB_sf"/>
</dbReference>
<dbReference type="InterPro" id="IPR011662">
    <property type="entry name" value="Secretin/TonB_short_N"/>
</dbReference>
<comment type="subcellular location">
    <subcellularLocation>
        <location evidence="1 7">Cell outer membrane</location>
        <topology evidence="1 7">Multi-pass membrane protein</topology>
    </subcellularLocation>
</comment>
<feature type="signal peptide" evidence="8">
    <location>
        <begin position="1"/>
        <end position="21"/>
    </location>
</feature>
<keyword evidence="2 7" id="KW-0813">Transport</keyword>
<evidence type="ECO:0000259" key="9">
    <source>
        <dbReference type="Pfam" id="PF07660"/>
    </source>
</evidence>
<dbReference type="Gene3D" id="2.40.170.20">
    <property type="entry name" value="TonB-dependent receptor, beta-barrel domain"/>
    <property type="match status" value="1"/>
</dbReference>
<dbReference type="Proteomes" id="UP000505355">
    <property type="component" value="Chromosome"/>
</dbReference>
<dbReference type="NCBIfam" id="TIGR04056">
    <property type="entry name" value="OMP_RagA_SusC"/>
    <property type="match status" value="1"/>
</dbReference>
<dbReference type="NCBIfam" id="TIGR04057">
    <property type="entry name" value="SusC_RagA_signa"/>
    <property type="match status" value="1"/>
</dbReference>
<proteinExistence type="inferred from homology"/>
<evidence type="ECO:0000256" key="4">
    <source>
        <dbReference type="ARBA" id="ARBA00022692"/>
    </source>
</evidence>
<dbReference type="EMBL" id="CP054139">
    <property type="protein sequence ID" value="QKJ30667.1"/>
    <property type="molecule type" value="Genomic_DNA"/>
</dbReference>
<dbReference type="RefSeq" id="WP_173415340.1">
    <property type="nucleotide sequence ID" value="NZ_CP054139.1"/>
</dbReference>
<dbReference type="InterPro" id="IPR023996">
    <property type="entry name" value="TonB-dep_OMP_SusC/RagA"/>
</dbReference>
<dbReference type="KEGG" id="mmab:HQ865_13190"/>
<organism evidence="11 12">
    <name type="scientific">Mucilaginibacter mali</name>
    <dbReference type="NCBI Taxonomy" id="2740462"/>
    <lineage>
        <taxon>Bacteria</taxon>
        <taxon>Pseudomonadati</taxon>
        <taxon>Bacteroidota</taxon>
        <taxon>Sphingobacteriia</taxon>
        <taxon>Sphingobacteriales</taxon>
        <taxon>Sphingobacteriaceae</taxon>
        <taxon>Mucilaginibacter</taxon>
    </lineage>
</organism>
<keyword evidence="3 7" id="KW-1134">Transmembrane beta strand</keyword>
<dbReference type="InterPro" id="IPR012910">
    <property type="entry name" value="Plug_dom"/>
</dbReference>